<dbReference type="PROSITE" id="PS50113">
    <property type="entry name" value="PAC"/>
    <property type="match status" value="1"/>
</dbReference>
<dbReference type="EC" id="2.7.13.3" evidence="2"/>
<dbReference type="EMBL" id="CP041636">
    <property type="protein sequence ID" value="QDO96719.1"/>
    <property type="molecule type" value="Genomic_DNA"/>
</dbReference>
<dbReference type="InterPro" id="IPR003594">
    <property type="entry name" value="HATPase_dom"/>
</dbReference>
<dbReference type="InterPro" id="IPR000014">
    <property type="entry name" value="PAS"/>
</dbReference>
<evidence type="ECO:0000259" key="9">
    <source>
        <dbReference type="PROSITE" id="PS50112"/>
    </source>
</evidence>
<dbReference type="InterPro" id="IPR003661">
    <property type="entry name" value="HisK_dim/P_dom"/>
</dbReference>
<comment type="catalytic activity">
    <reaction evidence="1">
        <text>ATP + protein L-histidine = ADP + protein N-phospho-L-histidine.</text>
        <dbReference type="EC" id="2.7.13.3"/>
    </reaction>
</comment>
<proteinExistence type="predicted"/>
<dbReference type="SMART" id="SM00091">
    <property type="entry name" value="PAS"/>
    <property type="match status" value="1"/>
</dbReference>
<evidence type="ECO:0000256" key="2">
    <source>
        <dbReference type="ARBA" id="ARBA00012438"/>
    </source>
</evidence>
<evidence type="ECO:0000259" key="10">
    <source>
        <dbReference type="PROSITE" id="PS50113"/>
    </source>
</evidence>
<keyword evidence="7" id="KW-0472">Membrane</keyword>
<dbReference type="InterPro" id="IPR036097">
    <property type="entry name" value="HisK_dim/P_sf"/>
</dbReference>
<dbReference type="GO" id="GO:0009927">
    <property type="term" value="F:histidine phosphotransfer kinase activity"/>
    <property type="evidence" value="ECO:0007669"/>
    <property type="project" value="TreeGrafter"/>
</dbReference>
<dbReference type="SUPFAM" id="SSF55785">
    <property type="entry name" value="PYP-like sensor domain (PAS domain)"/>
    <property type="match status" value="1"/>
</dbReference>
<keyword evidence="5" id="KW-0418">Kinase</keyword>
<dbReference type="Gene3D" id="3.30.450.20">
    <property type="entry name" value="PAS domain"/>
    <property type="match status" value="2"/>
</dbReference>
<dbReference type="InterPro" id="IPR000700">
    <property type="entry name" value="PAS-assoc_C"/>
</dbReference>
<dbReference type="PROSITE" id="PS50112">
    <property type="entry name" value="PAS"/>
    <property type="match status" value="1"/>
</dbReference>
<keyword evidence="4" id="KW-0808">Transferase</keyword>
<evidence type="ECO:0000256" key="7">
    <source>
        <dbReference type="SAM" id="Phobius"/>
    </source>
</evidence>
<dbReference type="GO" id="GO:0000155">
    <property type="term" value="F:phosphorelay sensor kinase activity"/>
    <property type="evidence" value="ECO:0007669"/>
    <property type="project" value="InterPro"/>
</dbReference>
<keyword evidence="3" id="KW-0597">Phosphoprotein</keyword>
<dbReference type="CDD" id="cd00130">
    <property type="entry name" value="PAS"/>
    <property type="match status" value="1"/>
</dbReference>
<protein>
    <recommendedName>
        <fullName evidence="2">histidine kinase</fullName>
        <ecNumber evidence="2">2.7.13.3</ecNumber>
    </recommendedName>
</protein>
<feature type="domain" description="PAC" evidence="10">
    <location>
        <begin position="387"/>
        <end position="439"/>
    </location>
</feature>
<sequence>MDRRDAATESVSPRRWRGSLPRGFVPLIVAVVLLLAATGGLALSLVLNQRSAEQDRTVLQGAGLTRTLADAAQRQIDVADLLLQFAAAEASDRISRGLTPSDAVVALLTDRIAAMPQVDAVHVYDERGRFWFAVGEGSMPLEIGWHPDFQRHRDGAVQQIVAAQLAGDPRVWLSRRISRNDGSFAGVLISTLRIDLRALLDPGYSPLSVATLALVHDEGRLITGWPQPRAVQLAGLLGFISGLQGYSATEAEPLYWARLNELPITLLLQLEPLPADSAWRRAAVGFGILFGIVMLGAIAAVWGTWRQLRRRIATESLLRGLMDNPPLVMTLQDPQGRYLMVNRHFAQQFRRTEEDLAGRFANEIFPPELAARLTQQVEETVRAGSPQTYDMRIPDIKGELRDYMLVRFPIYDQDGTLLAVGSIATEITERKRLEAALREQAEVRERLAENYARQREVAETANRAKSEFLAHMSHELRTPLNAIIGFADMIAGRMLGPQSAKYFEYAEDISGSAHHLLGVINDILDVSKIESGRFELELREHDPHDLVDDSLRLVRGRAREAKLQVVNALPEDLPPMLVDARAVKQILINLLGNAVKFTPGGGSVTVEGRLTDDGGLAFTVADTGIGIAEENLERVFEPFWQADAGIRRSEGSGLGLNICRKLIDLHGGSISVASTLQQGTRVTVSFPPNCLLKPAQA</sequence>
<name>A0A516GYW6_9PROT</name>
<organism evidence="11 12">
    <name type="scientific">Ferrovibrio terrae</name>
    <dbReference type="NCBI Taxonomy" id="2594003"/>
    <lineage>
        <taxon>Bacteria</taxon>
        <taxon>Pseudomonadati</taxon>
        <taxon>Pseudomonadota</taxon>
        <taxon>Alphaproteobacteria</taxon>
        <taxon>Rhodospirillales</taxon>
        <taxon>Rhodospirillaceae</taxon>
        <taxon>Ferrovibrio</taxon>
    </lineage>
</organism>
<evidence type="ECO:0000256" key="6">
    <source>
        <dbReference type="SAM" id="Coils"/>
    </source>
</evidence>
<dbReference type="CDD" id="cd00082">
    <property type="entry name" value="HisKA"/>
    <property type="match status" value="1"/>
</dbReference>
<dbReference type="FunFam" id="3.30.565.10:FF:000006">
    <property type="entry name" value="Sensor histidine kinase WalK"/>
    <property type="match status" value="1"/>
</dbReference>
<feature type="domain" description="PAS" evidence="9">
    <location>
        <begin position="314"/>
        <end position="384"/>
    </location>
</feature>
<dbReference type="RefSeq" id="WP_144067700.1">
    <property type="nucleotide sequence ID" value="NZ_CP041636.1"/>
</dbReference>
<evidence type="ECO:0000256" key="4">
    <source>
        <dbReference type="ARBA" id="ARBA00022679"/>
    </source>
</evidence>
<keyword evidence="12" id="KW-1185">Reference proteome</keyword>
<dbReference type="PRINTS" id="PR00344">
    <property type="entry name" value="BCTRLSENSOR"/>
</dbReference>
<keyword evidence="7" id="KW-0812">Transmembrane</keyword>
<dbReference type="InterPro" id="IPR013656">
    <property type="entry name" value="PAS_4"/>
</dbReference>
<dbReference type="PROSITE" id="PS50109">
    <property type="entry name" value="HIS_KIN"/>
    <property type="match status" value="1"/>
</dbReference>
<dbReference type="Pfam" id="PF08448">
    <property type="entry name" value="PAS_4"/>
    <property type="match status" value="1"/>
</dbReference>
<feature type="transmembrane region" description="Helical" evidence="7">
    <location>
        <begin position="282"/>
        <end position="305"/>
    </location>
</feature>
<feature type="domain" description="Histidine kinase" evidence="8">
    <location>
        <begin position="471"/>
        <end position="690"/>
    </location>
</feature>
<feature type="coiled-coil region" evidence="6">
    <location>
        <begin position="430"/>
        <end position="464"/>
    </location>
</feature>
<dbReference type="AlphaFoldDB" id="A0A516GYW6"/>
<accession>A0A516GYW6</accession>
<dbReference type="Pfam" id="PF02518">
    <property type="entry name" value="HATPase_c"/>
    <property type="match status" value="1"/>
</dbReference>
<dbReference type="InterPro" id="IPR035965">
    <property type="entry name" value="PAS-like_dom_sf"/>
</dbReference>
<dbReference type="KEGG" id="fer:FNB15_05250"/>
<evidence type="ECO:0000256" key="5">
    <source>
        <dbReference type="ARBA" id="ARBA00022777"/>
    </source>
</evidence>
<dbReference type="Gene3D" id="1.10.287.130">
    <property type="match status" value="1"/>
</dbReference>
<keyword evidence="7" id="KW-1133">Transmembrane helix</keyword>
<evidence type="ECO:0000259" key="8">
    <source>
        <dbReference type="PROSITE" id="PS50109"/>
    </source>
</evidence>
<dbReference type="CDD" id="cd16922">
    <property type="entry name" value="HATPase_EvgS-ArcB-TorS-like"/>
    <property type="match status" value="1"/>
</dbReference>
<reference evidence="11 12" key="1">
    <citation type="submission" date="2019-07" db="EMBL/GenBank/DDBJ databases">
        <title>Genome sequencing for Ferrovibrio sp. K5.</title>
        <authorList>
            <person name="Park S.-J."/>
        </authorList>
    </citation>
    <scope>NUCLEOTIDE SEQUENCE [LARGE SCALE GENOMIC DNA]</scope>
    <source>
        <strain evidence="11 12">K5</strain>
    </source>
</reference>
<dbReference type="SUPFAM" id="SSF55874">
    <property type="entry name" value="ATPase domain of HSP90 chaperone/DNA topoisomerase II/histidine kinase"/>
    <property type="match status" value="1"/>
</dbReference>
<evidence type="ECO:0000313" key="12">
    <source>
        <dbReference type="Proteomes" id="UP000317496"/>
    </source>
</evidence>
<dbReference type="Gene3D" id="3.30.565.10">
    <property type="entry name" value="Histidine kinase-like ATPase, C-terminal domain"/>
    <property type="match status" value="1"/>
</dbReference>
<dbReference type="Proteomes" id="UP000317496">
    <property type="component" value="Chromosome"/>
</dbReference>
<evidence type="ECO:0000256" key="1">
    <source>
        <dbReference type="ARBA" id="ARBA00000085"/>
    </source>
</evidence>
<dbReference type="NCBIfam" id="TIGR00229">
    <property type="entry name" value="sensory_box"/>
    <property type="match status" value="1"/>
</dbReference>
<dbReference type="InterPro" id="IPR004358">
    <property type="entry name" value="Sig_transdc_His_kin-like_C"/>
</dbReference>
<dbReference type="InterPro" id="IPR005467">
    <property type="entry name" value="His_kinase_dom"/>
</dbReference>
<evidence type="ECO:0000313" key="11">
    <source>
        <dbReference type="EMBL" id="QDO96719.1"/>
    </source>
</evidence>
<dbReference type="SMART" id="SM00388">
    <property type="entry name" value="HisKA"/>
    <property type="match status" value="1"/>
</dbReference>
<dbReference type="SUPFAM" id="SSF47384">
    <property type="entry name" value="Homodimeric domain of signal transducing histidine kinase"/>
    <property type="match status" value="1"/>
</dbReference>
<dbReference type="GO" id="GO:0005886">
    <property type="term" value="C:plasma membrane"/>
    <property type="evidence" value="ECO:0007669"/>
    <property type="project" value="TreeGrafter"/>
</dbReference>
<dbReference type="CDD" id="cd12914">
    <property type="entry name" value="PDC1_DGC_like"/>
    <property type="match status" value="1"/>
</dbReference>
<keyword evidence="6" id="KW-0175">Coiled coil</keyword>
<gene>
    <name evidence="11" type="ORF">FNB15_05250</name>
</gene>
<dbReference type="Pfam" id="PF00512">
    <property type="entry name" value="HisKA"/>
    <property type="match status" value="1"/>
</dbReference>
<dbReference type="PANTHER" id="PTHR43047:SF63">
    <property type="entry name" value="HISTIDINE KINASE"/>
    <property type="match status" value="1"/>
</dbReference>
<dbReference type="InterPro" id="IPR036890">
    <property type="entry name" value="HATPase_C_sf"/>
</dbReference>
<feature type="transmembrane region" description="Helical" evidence="7">
    <location>
        <begin position="24"/>
        <end position="47"/>
    </location>
</feature>
<evidence type="ECO:0000256" key="3">
    <source>
        <dbReference type="ARBA" id="ARBA00022553"/>
    </source>
</evidence>
<dbReference type="SMART" id="SM00387">
    <property type="entry name" value="HATPase_c"/>
    <property type="match status" value="1"/>
</dbReference>
<dbReference type="OrthoDB" id="8477705at2"/>
<dbReference type="PANTHER" id="PTHR43047">
    <property type="entry name" value="TWO-COMPONENT HISTIDINE PROTEIN KINASE"/>
    <property type="match status" value="1"/>
</dbReference>